<protein>
    <submittedName>
        <fullName evidence="1">Uncharacterized protein</fullName>
    </submittedName>
</protein>
<accession>A0A5B7HJP8</accession>
<organism evidence="1 2">
    <name type="scientific">Portunus trituberculatus</name>
    <name type="common">Swimming crab</name>
    <name type="synonym">Neptunus trituberculatus</name>
    <dbReference type="NCBI Taxonomy" id="210409"/>
    <lineage>
        <taxon>Eukaryota</taxon>
        <taxon>Metazoa</taxon>
        <taxon>Ecdysozoa</taxon>
        <taxon>Arthropoda</taxon>
        <taxon>Crustacea</taxon>
        <taxon>Multicrustacea</taxon>
        <taxon>Malacostraca</taxon>
        <taxon>Eumalacostraca</taxon>
        <taxon>Eucarida</taxon>
        <taxon>Decapoda</taxon>
        <taxon>Pleocyemata</taxon>
        <taxon>Brachyura</taxon>
        <taxon>Eubrachyura</taxon>
        <taxon>Portunoidea</taxon>
        <taxon>Portunidae</taxon>
        <taxon>Portuninae</taxon>
        <taxon>Portunus</taxon>
    </lineage>
</organism>
<keyword evidence="2" id="KW-1185">Reference proteome</keyword>
<comment type="caution">
    <text evidence="1">The sequence shown here is derived from an EMBL/GenBank/DDBJ whole genome shotgun (WGS) entry which is preliminary data.</text>
</comment>
<proteinExistence type="predicted"/>
<name>A0A5B7HJP8_PORTR</name>
<gene>
    <name evidence="1" type="ORF">E2C01_065750</name>
</gene>
<evidence type="ECO:0000313" key="1">
    <source>
        <dbReference type="EMBL" id="MPC71472.1"/>
    </source>
</evidence>
<dbReference type="EMBL" id="VSRR010032947">
    <property type="protein sequence ID" value="MPC71472.1"/>
    <property type="molecule type" value="Genomic_DNA"/>
</dbReference>
<evidence type="ECO:0000313" key="2">
    <source>
        <dbReference type="Proteomes" id="UP000324222"/>
    </source>
</evidence>
<sequence length="77" mass="8539">MFRTRRSKLRAEGNLFPVEVRPGVAPSQRNPARQFGQEHFLPGREVRQEAVTDVCAAPPCWGAPPGQQEKHSACLAD</sequence>
<dbReference type="Proteomes" id="UP000324222">
    <property type="component" value="Unassembled WGS sequence"/>
</dbReference>
<dbReference type="AlphaFoldDB" id="A0A5B7HJP8"/>
<reference evidence="1 2" key="1">
    <citation type="submission" date="2019-05" db="EMBL/GenBank/DDBJ databases">
        <title>Another draft genome of Portunus trituberculatus and its Hox gene families provides insights of decapod evolution.</title>
        <authorList>
            <person name="Jeong J.-H."/>
            <person name="Song I."/>
            <person name="Kim S."/>
            <person name="Choi T."/>
            <person name="Kim D."/>
            <person name="Ryu S."/>
            <person name="Kim W."/>
        </authorList>
    </citation>
    <scope>NUCLEOTIDE SEQUENCE [LARGE SCALE GENOMIC DNA]</scope>
    <source>
        <tissue evidence="1">Muscle</tissue>
    </source>
</reference>